<evidence type="ECO:0000313" key="7">
    <source>
        <dbReference type="Proteomes" id="UP000536262"/>
    </source>
</evidence>
<dbReference type="InterPro" id="IPR019533">
    <property type="entry name" value="Peptidase_S26"/>
</dbReference>
<evidence type="ECO:0000256" key="1">
    <source>
        <dbReference type="ARBA" id="ARBA00009370"/>
    </source>
</evidence>
<dbReference type="EMBL" id="JACHOU010000021">
    <property type="protein sequence ID" value="MBB6357219.1"/>
    <property type="molecule type" value="Genomic_DNA"/>
</dbReference>
<evidence type="ECO:0000259" key="5">
    <source>
        <dbReference type="Pfam" id="PF10502"/>
    </source>
</evidence>
<comment type="caution">
    <text evidence="6">The sequence shown here is derived from an EMBL/GenBank/DDBJ whole genome shotgun (WGS) entry which is preliminary data.</text>
</comment>
<dbReference type="PANTHER" id="PTHR43390:SF1">
    <property type="entry name" value="CHLOROPLAST PROCESSING PEPTIDASE"/>
    <property type="match status" value="1"/>
</dbReference>
<organism evidence="6 7">
    <name type="scientific">Aminobacter aganoensis</name>
    <dbReference type="NCBI Taxonomy" id="83264"/>
    <lineage>
        <taxon>Bacteria</taxon>
        <taxon>Pseudomonadati</taxon>
        <taxon>Pseudomonadota</taxon>
        <taxon>Alphaproteobacteria</taxon>
        <taxon>Hyphomicrobiales</taxon>
        <taxon>Phyllobacteriaceae</taxon>
        <taxon>Aminobacter</taxon>
    </lineage>
</organism>
<dbReference type="AlphaFoldDB" id="A0A7X0FCH7"/>
<dbReference type="Proteomes" id="UP000536262">
    <property type="component" value="Unassembled WGS sequence"/>
</dbReference>
<protein>
    <recommendedName>
        <fullName evidence="2">Signal peptidase I</fullName>
    </recommendedName>
    <alternativeName>
        <fullName evidence="3">Leader peptidase I</fullName>
    </alternativeName>
</protein>
<dbReference type="PANTHER" id="PTHR43390">
    <property type="entry name" value="SIGNAL PEPTIDASE I"/>
    <property type="match status" value="1"/>
</dbReference>
<dbReference type="GO" id="GO:0016020">
    <property type="term" value="C:membrane"/>
    <property type="evidence" value="ECO:0007669"/>
    <property type="project" value="InterPro"/>
</dbReference>
<dbReference type="GO" id="GO:0006465">
    <property type="term" value="P:signal peptide processing"/>
    <property type="evidence" value="ECO:0007669"/>
    <property type="project" value="InterPro"/>
</dbReference>
<accession>A0A7X0FCH7</accession>
<feature type="domain" description="Peptidase S26" evidence="5">
    <location>
        <begin position="9"/>
        <end position="166"/>
    </location>
</feature>
<name>A0A7X0FCH7_9HYPH</name>
<evidence type="ECO:0000256" key="4">
    <source>
        <dbReference type="SAM" id="MobiDB-lite"/>
    </source>
</evidence>
<dbReference type="InterPro" id="IPR036286">
    <property type="entry name" value="LexA/Signal_pep-like_sf"/>
</dbReference>
<feature type="region of interest" description="Disordered" evidence="4">
    <location>
        <begin position="176"/>
        <end position="198"/>
    </location>
</feature>
<sequence length="198" mass="21356">MSARRVIAVTMLAGTAMIAVPTWAVFRPRLIWNASASVPIGLYRVEPIGGVDVADLVVVMPPEPLAAFLSERGYLPRGVPLIKRVLALAGTEVCRRGAEIVAYDVTYGRARERDSRGRKLPEWQGCAVVSEGEAFLMNWDAAHSFDSRYVGPLPIASIVGRAVPVWIADDADSVTASPATPLSTPPKSHFHANERNAP</sequence>
<dbReference type="SUPFAM" id="SSF51306">
    <property type="entry name" value="LexA/Signal peptidase"/>
    <property type="match status" value="1"/>
</dbReference>
<dbReference type="RefSeq" id="WP_184701884.1">
    <property type="nucleotide sequence ID" value="NZ_BAABEG010000001.1"/>
</dbReference>
<evidence type="ECO:0000313" key="6">
    <source>
        <dbReference type="EMBL" id="MBB6357219.1"/>
    </source>
</evidence>
<reference evidence="6 7" key="1">
    <citation type="submission" date="2020-08" db="EMBL/GenBank/DDBJ databases">
        <title>Genomic Encyclopedia of Type Strains, Phase IV (KMG-IV): sequencing the most valuable type-strain genomes for metagenomic binning, comparative biology and taxonomic classification.</title>
        <authorList>
            <person name="Goeker M."/>
        </authorList>
    </citation>
    <scope>NUCLEOTIDE SEQUENCE [LARGE SCALE GENOMIC DNA]</scope>
    <source>
        <strain evidence="6 7">DSM 7051</strain>
    </source>
</reference>
<gene>
    <name evidence="6" type="ORF">GGR00_005040</name>
</gene>
<dbReference type="Pfam" id="PF10502">
    <property type="entry name" value="Peptidase_S26"/>
    <property type="match status" value="1"/>
</dbReference>
<dbReference type="GO" id="GO:0004252">
    <property type="term" value="F:serine-type endopeptidase activity"/>
    <property type="evidence" value="ECO:0007669"/>
    <property type="project" value="InterPro"/>
</dbReference>
<comment type="similarity">
    <text evidence="1">Belongs to the peptidase S26 family.</text>
</comment>
<evidence type="ECO:0000256" key="2">
    <source>
        <dbReference type="ARBA" id="ARBA00019232"/>
    </source>
</evidence>
<dbReference type="InterPro" id="IPR000223">
    <property type="entry name" value="Pept_S26A_signal_pept_1"/>
</dbReference>
<keyword evidence="7" id="KW-1185">Reference proteome</keyword>
<feature type="compositionally biased region" description="Low complexity" evidence="4">
    <location>
        <begin position="176"/>
        <end position="187"/>
    </location>
</feature>
<evidence type="ECO:0000256" key="3">
    <source>
        <dbReference type="ARBA" id="ARBA00029906"/>
    </source>
</evidence>
<dbReference type="GO" id="GO:0010027">
    <property type="term" value="P:thylakoid membrane organization"/>
    <property type="evidence" value="ECO:0007669"/>
    <property type="project" value="TreeGrafter"/>
</dbReference>
<proteinExistence type="inferred from homology"/>
<dbReference type="Gene3D" id="2.10.109.10">
    <property type="entry name" value="Umud Fragment, subunit A"/>
    <property type="match status" value="1"/>
</dbReference>